<dbReference type="SUPFAM" id="SSF51905">
    <property type="entry name" value="FAD/NAD(P)-binding domain"/>
    <property type="match status" value="1"/>
</dbReference>
<dbReference type="GO" id="GO:0016491">
    <property type="term" value="F:oxidoreductase activity"/>
    <property type="evidence" value="ECO:0007669"/>
    <property type="project" value="InterPro"/>
</dbReference>
<evidence type="ECO:0000259" key="2">
    <source>
        <dbReference type="Pfam" id="PF01593"/>
    </source>
</evidence>
<sequence>MTLSVNWVPRKKVAIVGSGSAGIGALWALNRTHHDVYLYEAADRLGGHTNTVEWKRGKFKTLVDTGFVVLNTASYPNFINFLRKVNVPTVPTQVTFGFSRDKGRFEWASDGLDAIFCQRLNLFSPRMWRLVFDIVRFNKFAVDLLRDNGLDESGPSSTSLETIGHYLDRQGYSDTFRNDYLIPITASMWTMSPNTCALRFPAITLVRSMWNHNLLSTVSARPVWLTLANGAKSYVDAVVRGFPPNHLFLKTAVKHLSNNENGQVRLHLENGKTEVYDHVILATHGDQAFQIIAPSATEEERAIMSTFQTSENTCVLHSDLSLMPKRRNAWSSGNYLTTSSPWTGKDIDQVSLTYNMNTIQHIPRKAFGDVLLTLNPINEPKAETVQGRFSYSHPLYTPAAVQALEQLPNIQNKRGISYAGAWTKDGFHEDGFSSGLHVAISHLGARLPFEFVDPTSSRRRQPELGLHPGQNLQFNKGSGIG</sequence>
<feature type="region of interest" description="Disordered" evidence="1">
    <location>
        <begin position="458"/>
        <end position="481"/>
    </location>
</feature>
<name>A0A439CLP7_9PEZI</name>
<dbReference type="Pfam" id="PF01593">
    <property type="entry name" value="Amino_oxidase"/>
    <property type="match status" value="1"/>
</dbReference>
<dbReference type="Gene3D" id="3.50.50.60">
    <property type="entry name" value="FAD/NAD(P)-binding domain"/>
    <property type="match status" value="1"/>
</dbReference>
<gene>
    <name evidence="3" type="ORF">EKO27_g12016</name>
</gene>
<dbReference type="PANTHER" id="PTHR42923">
    <property type="entry name" value="PROTOPORPHYRINOGEN OXIDASE"/>
    <property type="match status" value="1"/>
</dbReference>
<dbReference type="PANTHER" id="PTHR42923:SF17">
    <property type="entry name" value="AMINE OXIDASE DOMAIN-CONTAINING PROTEIN"/>
    <property type="match status" value="1"/>
</dbReference>
<comment type="caution">
    <text evidence="3">The sequence shown here is derived from an EMBL/GenBank/DDBJ whole genome shotgun (WGS) entry which is preliminary data.</text>
</comment>
<dbReference type="InterPro" id="IPR036188">
    <property type="entry name" value="FAD/NAD-bd_sf"/>
</dbReference>
<dbReference type="InterPro" id="IPR002937">
    <property type="entry name" value="Amino_oxidase"/>
</dbReference>
<reference evidence="3 4" key="1">
    <citation type="submission" date="2018-12" db="EMBL/GenBank/DDBJ databases">
        <title>Draft genome sequence of Xylaria grammica IHI A82.</title>
        <authorList>
            <person name="Buettner E."/>
            <person name="Kellner H."/>
        </authorList>
    </citation>
    <scope>NUCLEOTIDE SEQUENCE [LARGE SCALE GENOMIC DNA]</scope>
    <source>
        <strain evidence="3 4">IHI A82</strain>
    </source>
</reference>
<feature type="compositionally biased region" description="Polar residues" evidence="1">
    <location>
        <begin position="470"/>
        <end position="481"/>
    </location>
</feature>
<evidence type="ECO:0000256" key="1">
    <source>
        <dbReference type="SAM" id="MobiDB-lite"/>
    </source>
</evidence>
<dbReference type="InterPro" id="IPR050464">
    <property type="entry name" value="Zeta_carotene_desat/Oxidored"/>
</dbReference>
<dbReference type="Gene3D" id="3.30.70.1990">
    <property type="match status" value="1"/>
</dbReference>
<accession>A0A439CLP7</accession>
<dbReference type="AlphaFoldDB" id="A0A439CLP7"/>
<keyword evidence="4" id="KW-1185">Reference proteome</keyword>
<dbReference type="STRING" id="363999.A0A439CLP7"/>
<proteinExistence type="predicted"/>
<evidence type="ECO:0000313" key="3">
    <source>
        <dbReference type="EMBL" id="RWA03089.1"/>
    </source>
</evidence>
<feature type="domain" description="Amine oxidase" evidence="2">
    <location>
        <begin position="21"/>
        <end position="327"/>
    </location>
</feature>
<dbReference type="Gene3D" id="1.10.405.20">
    <property type="match status" value="1"/>
</dbReference>
<evidence type="ECO:0000313" key="4">
    <source>
        <dbReference type="Proteomes" id="UP000286045"/>
    </source>
</evidence>
<dbReference type="EMBL" id="RYZI01000951">
    <property type="protein sequence ID" value="RWA03089.1"/>
    <property type="molecule type" value="Genomic_DNA"/>
</dbReference>
<dbReference type="Proteomes" id="UP000286045">
    <property type="component" value="Unassembled WGS sequence"/>
</dbReference>
<organism evidence="3 4">
    <name type="scientific">Xylaria grammica</name>
    <dbReference type="NCBI Taxonomy" id="363999"/>
    <lineage>
        <taxon>Eukaryota</taxon>
        <taxon>Fungi</taxon>
        <taxon>Dikarya</taxon>
        <taxon>Ascomycota</taxon>
        <taxon>Pezizomycotina</taxon>
        <taxon>Sordariomycetes</taxon>
        <taxon>Xylariomycetidae</taxon>
        <taxon>Xylariales</taxon>
        <taxon>Xylariaceae</taxon>
        <taxon>Xylaria</taxon>
    </lineage>
</organism>
<protein>
    <recommendedName>
        <fullName evidence="2">Amine oxidase domain-containing protein</fullName>
    </recommendedName>
</protein>